<feature type="signal peptide" evidence="1">
    <location>
        <begin position="1"/>
        <end position="28"/>
    </location>
</feature>
<gene>
    <name evidence="2" type="ORF">CAG99_27400</name>
</gene>
<dbReference type="EMBL" id="CP021121">
    <property type="protein sequence ID" value="ARQ72061.1"/>
    <property type="molecule type" value="Genomic_DNA"/>
</dbReference>
<evidence type="ECO:0000256" key="1">
    <source>
        <dbReference type="SAM" id="SignalP"/>
    </source>
</evidence>
<dbReference type="KEGG" id="smao:CAG99_27400"/>
<feature type="chain" id="PRO_5012709885" evidence="1">
    <location>
        <begin position="29"/>
        <end position="84"/>
    </location>
</feature>
<accession>A0A1W7D4P8</accession>
<reference evidence="2 3" key="1">
    <citation type="submission" date="2017-05" db="EMBL/GenBank/DDBJ databases">
        <title>Complete genome sequence of Streptomyces sp. SCSIO 03032 revealed the diverse biosynthetic pathways for its bioactive secondary metabolites.</title>
        <authorList>
            <person name="Ma L."/>
            <person name="Zhu Y."/>
            <person name="Zhang W."/>
            <person name="Zhang G."/>
            <person name="Tian X."/>
            <person name="Zhang S."/>
            <person name="Zhang C."/>
        </authorList>
    </citation>
    <scope>NUCLEOTIDE SEQUENCE [LARGE SCALE GENOMIC DNA]</scope>
    <source>
        <strain evidence="2 3">SCSIO 03032</strain>
    </source>
</reference>
<proteinExistence type="predicted"/>
<protein>
    <submittedName>
        <fullName evidence="2">Uncharacterized protein</fullName>
    </submittedName>
</protein>
<dbReference type="OrthoDB" id="3432339at2"/>
<organism evidence="2 3">
    <name type="scientific">Streptomyces marincola</name>
    <dbReference type="NCBI Taxonomy" id="2878388"/>
    <lineage>
        <taxon>Bacteria</taxon>
        <taxon>Bacillati</taxon>
        <taxon>Actinomycetota</taxon>
        <taxon>Actinomycetes</taxon>
        <taxon>Kitasatosporales</taxon>
        <taxon>Streptomycetaceae</taxon>
        <taxon>Streptomyces</taxon>
    </lineage>
</organism>
<keyword evidence="1" id="KW-0732">Signal</keyword>
<dbReference type="AlphaFoldDB" id="A0A1W7D4P8"/>
<evidence type="ECO:0000313" key="2">
    <source>
        <dbReference type="EMBL" id="ARQ72061.1"/>
    </source>
</evidence>
<evidence type="ECO:0000313" key="3">
    <source>
        <dbReference type="Proteomes" id="UP000194218"/>
    </source>
</evidence>
<keyword evidence="3" id="KW-1185">Reference proteome</keyword>
<dbReference type="Proteomes" id="UP000194218">
    <property type="component" value="Chromosome"/>
</dbReference>
<sequence>MRLRSALAVAAVTASLFSAAGMASTATADVKVDFGSSFNSNIQFRPVTVCASNWELLTKKVPVKSEAEQEVRDCTNGPVFASED</sequence>
<dbReference type="RefSeq" id="WP_086161893.1">
    <property type="nucleotide sequence ID" value="NZ_CP021121.1"/>
</dbReference>
<name>A0A1W7D4P8_9ACTN</name>